<dbReference type="PANTHER" id="PTHR36302">
    <property type="entry name" value="BLR7088 PROTEIN"/>
    <property type="match status" value="1"/>
</dbReference>
<dbReference type="RefSeq" id="WP_348827911.1">
    <property type="nucleotide sequence ID" value="NZ_CP098827.1"/>
</dbReference>
<dbReference type="Gene3D" id="2.60.40.1890">
    <property type="entry name" value="PCu(A)C copper chaperone"/>
    <property type="match status" value="1"/>
</dbReference>
<evidence type="ECO:0000313" key="2">
    <source>
        <dbReference type="EMBL" id="XBO72619.1"/>
    </source>
</evidence>
<name>A0AAU7KM06_9GAMM</name>
<dbReference type="AlphaFoldDB" id="A0AAU7KM06"/>
<dbReference type="InterPro" id="IPR058248">
    <property type="entry name" value="Lxx211020-like"/>
</dbReference>
<evidence type="ECO:0000256" key="1">
    <source>
        <dbReference type="SAM" id="SignalP"/>
    </source>
</evidence>
<gene>
    <name evidence="2" type="ORF">NFG58_07945</name>
</gene>
<feature type="signal peptide" evidence="1">
    <location>
        <begin position="1"/>
        <end position="23"/>
    </location>
</feature>
<feature type="chain" id="PRO_5043358237" evidence="1">
    <location>
        <begin position="24"/>
        <end position="145"/>
    </location>
</feature>
<organism evidence="2">
    <name type="scientific">Halomonas sp. RT37</name>
    <dbReference type="NCBI Taxonomy" id="2950872"/>
    <lineage>
        <taxon>Bacteria</taxon>
        <taxon>Pseudomonadati</taxon>
        <taxon>Pseudomonadota</taxon>
        <taxon>Gammaproteobacteria</taxon>
        <taxon>Oceanospirillales</taxon>
        <taxon>Halomonadaceae</taxon>
        <taxon>Halomonas</taxon>
    </lineage>
</organism>
<accession>A0AAU7KM06</accession>
<dbReference type="Pfam" id="PF04314">
    <property type="entry name" value="PCuAC"/>
    <property type="match status" value="1"/>
</dbReference>
<dbReference type="InterPro" id="IPR007410">
    <property type="entry name" value="LpqE-like"/>
</dbReference>
<reference evidence="2" key="1">
    <citation type="submission" date="2022-06" db="EMBL/GenBank/DDBJ databases">
        <title>A novel DMS-producing enzyme.</title>
        <authorList>
            <person name="Zhang Y."/>
        </authorList>
    </citation>
    <scope>NUCLEOTIDE SEQUENCE</scope>
    <source>
        <strain evidence="2">RT37</strain>
    </source>
</reference>
<keyword evidence="1" id="KW-0732">Signal</keyword>
<sequence>MRMFKGTLVAGLLSLLATTPVLAAELEISDARLRMLPGDRPGAGYFKLYNAGDEPAAVVGAETDAYASVELHMSMEEDGMAMMHGVERFEVPPGETREFAPQGYHLMFMKPQQSLNIGDEVEVRLILEGDERIETTFEVVSPAAL</sequence>
<dbReference type="InterPro" id="IPR036182">
    <property type="entry name" value="PCuAC_sf"/>
</dbReference>
<proteinExistence type="predicted"/>
<protein>
    <submittedName>
        <fullName evidence="2">Copper chaperone PCu(A)C</fullName>
    </submittedName>
</protein>
<dbReference type="EMBL" id="CP098827">
    <property type="protein sequence ID" value="XBO72619.1"/>
    <property type="molecule type" value="Genomic_DNA"/>
</dbReference>
<dbReference type="PANTHER" id="PTHR36302:SF1">
    <property type="entry name" value="COPPER CHAPERONE PCU(A)C"/>
    <property type="match status" value="1"/>
</dbReference>
<dbReference type="SUPFAM" id="SSF110087">
    <property type="entry name" value="DR1885-like metal-binding protein"/>
    <property type="match status" value="1"/>
</dbReference>